<dbReference type="GO" id="GO:0005634">
    <property type="term" value="C:nucleus"/>
    <property type="evidence" value="ECO:0007669"/>
    <property type="project" value="UniProtKB-SubCell"/>
</dbReference>
<reference evidence="8 9" key="2">
    <citation type="journal article" date="2017" name="Front. Plant Sci.">
        <title>Gene Classification and Mining of Molecular Markers Useful in Red Clover (Trifolium pratense) Breeding.</title>
        <authorList>
            <person name="Istvanek J."/>
            <person name="Dluhosova J."/>
            <person name="Dluhos P."/>
            <person name="Patkova L."/>
            <person name="Nedelnik J."/>
            <person name="Repkova J."/>
        </authorList>
    </citation>
    <scope>NUCLEOTIDE SEQUENCE [LARGE SCALE GENOMIC DNA]</scope>
    <source>
        <strain evidence="9">cv. Tatra</strain>
        <tissue evidence="8">Young leaves</tissue>
    </source>
</reference>
<dbReference type="PROSITE" id="PS50966">
    <property type="entry name" value="ZF_SWIM"/>
    <property type="match status" value="1"/>
</dbReference>
<organism evidence="8 9">
    <name type="scientific">Trifolium pratense</name>
    <name type="common">Red clover</name>
    <dbReference type="NCBI Taxonomy" id="57577"/>
    <lineage>
        <taxon>Eukaryota</taxon>
        <taxon>Viridiplantae</taxon>
        <taxon>Streptophyta</taxon>
        <taxon>Embryophyta</taxon>
        <taxon>Tracheophyta</taxon>
        <taxon>Spermatophyta</taxon>
        <taxon>Magnoliopsida</taxon>
        <taxon>eudicotyledons</taxon>
        <taxon>Gunneridae</taxon>
        <taxon>Pentapetalae</taxon>
        <taxon>rosids</taxon>
        <taxon>fabids</taxon>
        <taxon>Fabales</taxon>
        <taxon>Fabaceae</taxon>
        <taxon>Papilionoideae</taxon>
        <taxon>50 kb inversion clade</taxon>
        <taxon>NPAAA clade</taxon>
        <taxon>Hologalegina</taxon>
        <taxon>IRL clade</taxon>
        <taxon>Trifolieae</taxon>
        <taxon>Trifolium</taxon>
    </lineage>
</organism>
<comment type="caution">
    <text evidence="8">The sequence shown here is derived from an EMBL/GenBank/DDBJ whole genome shotgun (WGS) entry which is preliminary data.</text>
</comment>
<dbReference type="STRING" id="57577.A0A2K3NIY6"/>
<reference evidence="8 9" key="1">
    <citation type="journal article" date="2014" name="Am. J. Bot.">
        <title>Genome assembly and annotation for red clover (Trifolium pratense; Fabaceae).</title>
        <authorList>
            <person name="Istvanek J."/>
            <person name="Jaros M."/>
            <person name="Krenek A."/>
            <person name="Repkova J."/>
        </authorList>
    </citation>
    <scope>NUCLEOTIDE SEQUENCE [LARGE SCALE GENOMIC DNA]</scope>
    <source>
        <strain evidence="9">cv. Tatra</strain>
        <tissue evidence="8">Young leaves</tissue>
    </source>
</reference>
<dbReference type="Pfam" id="PF04434">
    <property type="entry name" value="SWIM"/>
    <property type="match status" value="1"/>
</dbReference>
<dbReference type="Proteomes" id="UP000236291">
    <property type="component" value="Unassembled WGS sequence"/>
</dbReference>
<comment type="similarity">
    <text evidence="1 6">Belongs to the FHY3/FAR1 family.</text>
</comment>
<protein>
    <recommendedName>
        <fullName evidence="6">Protein FAR1-RELATED SEQUENCE</fullName>
    </recommendedName>
</protein>
<dbReference type="Pfam" id="PF10551">
    <property type="entry name" value="MULE"/>
    <property type="match status" value="1"/>
</dbReference>
<dbReference type="InterPro" id="IPR006564">
    <property type="entry name" value="Znf_PMZ"/>
</dbReference>
<dbReference type="InterPro" id="IPR031052">
    <property type="entry name" value="FHY3/FAR1"/>
</dbReference>
<evidence type="ECO:0000256" key="5">
    <source>
        <dbReference type="PROSITE-ProRule" id="PRU00325"/>
    </source>
</evidence>
<comment type="subcellular location">
    <subcellularLocation>
        <location evidence="6">Nucleus</location>
    </subcellularLocation>
</comment>
<keyword evidence="6" id="KW-0539">Nucleus</keyword>
<evidence type="ECO:0000313" key="9">
    <source>
        <dbReference type="Proteomes" id="UP000236291"/>
    </source>
</evidence>
<gene>
    <name evidence="8" type="ORF">L195_g026330</name>
</gene>
<evidence type="ECO:0000256" key="6">
    <source>
        <dbReference type="RuleBase" id="RU367018"/>
    </source>
</evidence>
<proteinExistence type="inferred from homology"/>
<dbReference type="EMBL" id="ASHM01022097">
    <property type="protein sequence ID" value="PNY03008.1"/>
    <property type="molecule type" value="Genomic_DNA"/>
</dbReference>
<evidence type="ECO:0000259" key="7">
    <source>
        <dbReference type="PROSITE" id="PS50966"/>
    </source>
</evidence>
<evidence type="ECO:0000256" key="3">
    <source>
        <dbReference type="ARBA" id="ARBA00022771"/>
    </source>
</evidence>
<evidence type="ECO:0000256" key="1">
    <source>
        <dbReference type="ARBA" id="ARBA00005889"/>
    </source>
</evidence>
<sequence length="324" mass="37602">MGGEKPKTILTDQDVAMAKAISIVMPETFHGLCTWHIRQNALRHVNHLYQTSSQFCLDFEACIDLHEEEGKFLNAWNSLLVEHNVPEDSWLHTIFPLKEKWAWAYVRKTFTAGMRSTQLSESFNADLKNDLKSDLHLVQFFTHFKRAVDGKRNNESEAEYDSKHKPPKFKTTKSRMLVQAGNVYTPRIFEEFQAEYEEYQDTCIRDLKGGLYAVTNYDNPKERIVMGNPVEQYVYCDCRKFETHGILCSHALKVLDVMNIKLIPEHYILKRWTRDARLGKKKKRCNGMVRIAQDDGGEARENVCGEEVREDRQGTTATAVDRCR</sequence>
<keyword evidence="4 6" id="KW-0862">Zinc</keyword>
<dbReference type="AlphaFoldDB" id="A0A2K3NIY6"/>
<dbReference type="GO" id="GO:0008270">
    <property type="term" value="F:zinc ion binding"/>
    <property type="evidence" value="ECO:0007669"/>
    <property type="project" value="UniProtKB-UniRule"/>
</dbReference>
<dbReference type="InterPro" id="IPR018289">
    <property type="entry name" value="MULE_transposase_dom"/>
</dbReference>
<name>A0A2K3NIY6_TRIPR</name>
<dbReference type="PANTHER" id="PTHR31669:SF281">
    <property type="entry name" value="PROTEIN FAR1-RELATED SEQUENCE"/>
    <property type="match status" value="1"/>
</dbReference>
<feature type="domain" description="SWIM-type" evidence="7">
    <location>
        <begin position="212"/>
        <end position="259"/>
    </location>
</feature>
<dbReference type="PANTHER" id="PTHR31669">
    <property type="entry name" value="PROTEIN FAR1-RELATED SEQUENCE 10-RELATED"/>
    <property type="match status" value="1"/>
</dbReference>
<evidence type="ECO:0000256" key="2">
    <source>
        <dbReference type="ARBA" id="ARBA00022723"/>
    </source>
</evidence>
<dbReference type="GO" id="GO:0006355">
    <property type="term" value="P:regulation of DNA-templated transcription"/>
    <property type="evidence" value="ECO:0007669"/>
    <property type="project" value="UniProtKB-UniRule"/>
</dbReference>
<keyword evidence="3 5" id="KW-0863">Zinc-finger</keyword>
<dbReference type="InterPro" id="IPR007527">
    <property type="entry name" value="Znf_SWIM"/>
</dbReference>
<keyword evidence="2 6" id="KW-0479">Metal-binding</keyword>
<dbReference type="SMART" id="SM00575">
    <property type="entry name" value="ZnF_PMZ"/>
    <property type="match status" value="1"/>
</dbReference>
<evidence type="ECO:0000256" key="4">
    <source>
        <dbReference type="ARBA" id="ARBA00022833"/>
    </source>
</evidence>
<accession>A0A2K3NIY6</accession>
<comment type="function">
    <text evidence="6">Putative transcription activator involved in regulating light control of development.</text>
</comment>
<evidence type="ECO:0000313" key="8">
    <source>
        <dbReference type="EMBL" id="PNY03008.1"/>
    </source>
</evidence>